<dbReference type="EMBL" id="KN837272">
    <property type="protein sequence ID" value="KIJ29919.1"/>
    <property type="molecule type" value="Genomic_DNA"/>
</dbReference>
<feature type="non-terminal residue" evidence="3">
    <location>
        <position position="1"/>
    </location>
</feature>
<sequence length="286" mass="31664">MEATEWLNTVFNRARASMSRMSPRMKELFSVPSNQASDKTLEPGNHQAHDKAAAQAATQCIIAQTTMMDPAPGSGAEERARTTCSCVPGDRYSQAPFSRNIPEDIPQAASGEQGEDSQPRRGREAHTAYVRDTPEARNSTESTRRRRDVSPTNTRREPASVPTRDRPSLSANRVIQGIPESIEHSRRSITEPQIIGMNALREEIKATISATIKDKLRLDADSVTTVSQSMQALDSNAQYWSDLSTKAARRSRRALELQLKLAEEKVTDLLHEEAPEEALLEAAREA</sequence>
<dbReference type="HOGENOM" id="CLU_012886_2_0_1"/>
<evidence type="ECO:0000256" key="1">
    <source>
        <dbReference type="SAM" id="Coils"/>
    </source>
</evidence>
<evidence type="ECO:0000313" key="4">
    <source>
        <dbReference type="Proteomes" id="UP000054279"/>
    </source>
</evidence>
<organism evidence="3 4">
    <name type="scientific">Sphaerobolus stellatus (strain SS14)</name>
    <dbReference type="NCBI Taxonomy" id="990650"/>
    <lineage>
        <taxon>Eukaryota</taxon>
        <taxon>Fungi</taxon>
        <taxon>Dikarya</taxon>
        <taxon>Basidiomycota</taxon>
        <taxon>Agaricomycotina</taxon>
        <taxon>Agaricomycetes</taxon>
        <taxon>Phallomycetidae</taxon>
        <taxon>Geastrales</taxon>
        <taxon>Sphaerobolaceae</taxon>
        <taxon>Sphaerobolus</taxon>
    </lineage>
</organism>
<evidence type="ECO:0000256" key="2">
    <source>
        <dbReference type="SAM" id="MobiDB-lite"/>
    </source>
</evidence>
<keyword evidence="1" id="KW-0175">Coiled coil</keyword>
<protein>
    <submittedName>
        <fullName evidence="3">Uncharacterized protein</fullName>
    </submittedName>
</protein>
<proteinExistence type="predicted"/>
<feature type="region of interest" description="Disordered" evidence="2">
    <location>
        <begin position="92"/>
        <end position="169"/>
    </location>
</feature>
<feature type="coiled-coil region" evidence="1">
    <location>
        <begin position="245"/>
        <end position="272"/>
    </location>
</feature>
<dbReference type="Proteomes" id="UP000054279">
    <property type="component" value="Unassembled WGS sequence"/>
</dbReference>
<accession>A0A0C9U6P8</accession>
<feature type="compositionally biased region" description="Basic and acidic residues" evidence="2">
    <location>
        <begin position="154"/>
        <end position="167"/>
    </location>
</feature>
<evidence type="ECO:0000313" key="3">
    <source>
        <dbReference type="EMBL" id="KIJ29919.1"/>
    </source>
</evidence>
<reference evidence="3 4" key="1">
    <citation type="submission" date="2014-06" db="EMBL/GenBank/DDBJ databases">
        <title>Evolutionary Origins and Diversification of the Mycorrhizal Mutualists.</title>
        <authorList>
            <consortium name="DOE Joint Genome Institute"/>
            <consortium name="Mycorrhizal Genomics Consortium"/>
            <person name="Kohler A."/>
            <person name="Kuo A."/>
            <person name="Nagy L.G."/>
            <person name="Floudas D."/>
            <person name="Copeland A."/>
            <person name="Barry K.W."/>
            <person name="Cichocki N."/>
            <person name="Veneault-Fourrey C."/>
            <person name="LaButti K."/>
            <person name="Lindquist E.A."/>
            <person name="Lipzen A."/>
            <person name="Lundell T."/>
            <person name="Morin E."/>
            <person name="Murat C."/>
            <person name="Riley R."/>
            <person name="Ohm R."/>
            <person name="Sun H."/>
            <person name="Tunlid A."/>
            <person name="Henrissat B."/>
            <person name="Grigoriev I.V."/>
            <person name="Hibbett D.S."/>
            <person name="Martin F."/>
        </authorList>
    </citation>
    <scope>NUCLEOTIDE SEQUENCE [LARGE SCALE GENOMIC DNA]</scope>
    <source>
        <strain evidence="3 4">SS14</strain>
    </source>
</reference>
<name>A0A0C9U6P8_SPHS4</name>
<gene>
    <name evidence="3" type="ORF">M422DRAFT_268589</name>
</gene>
<keyword evidence="4" id="KW-1185">Reference proteome</keyword>
<dbReference type="AlphaFoldDB" id="A0A0C9U6P8"/>
<feature type="compositionally biased region" description="Basic and acidic residues" evidence="2">
    <location>
        <begin position="117"/>
        <end position="126"/>
    </location>
</feature>